<dbReference type="PANTHER" id="PTHR43537">
    <property type="entry name" value="TRANSCRIPTIONAL REGULATOR, GNTR FAMILY"/>
    <property type="match status" value="1"/>
</dbReference>
<dbReference type="GO" id="GO:0003700">
    <property type="term" value="F:DNA-binding transcription factor activity"/>
    <property type="evidence" value="ECO:0007669"/>
    <property type="project" value="InterPro"/>
</dbReference>
<dbReference type="Gene3D" id="1.20.120.530">
    <property type="entry name" value="GntR ligand-binding domain-like"/>
    <property type="match status" value="1"/>
</dbReference>
<dbReference type="InterPro" id="IPR011711">
    <property type="entry name" value="GntR_C"/>
</dbReference>
<protein>
    <submittedName>
        <fullName evidence="5">GntR family transcriptional regulator</fullName>
    </submittedName>
</protein>
<dbReference type="GO" id="GO:0003677">
    <property type="term" value="F:DNA binding"/>
    <property type="evidence" value="ECO:0007669"/>
    <property type="project" value="UniProtKB-KW"/>
</dbReference>
<keyword evidence="2" id="KW-0238">DNA-binding</keyword>
<proteinExistence type="predicted"/>
<evidence type="ECO:0000259" key="4">
    <source>
        <dbReference type="PROSITE" id="PS50949"/>
    </source>
</evidence>
<name>A0A495A7M4_9BACI</name>
<evidence type="ECO:0000256" key="1">
    <source>
        <dbReference type="ARBA" id="ARBA00023015"/>
    </source>
</evidence>
<organism evidence="5 6">
    <name type="scientific">Oceanobacillus halophilus</name>
    <dbReference type="NCBI Taxonomy" id="930130"/>
    <lineage>
        <taxon>Bacteria</taxon>
        <taxon>Bacillati</taxon>
        <taxon>Bacillota</taxon>
        <taxon>Bacilli</taxon>
        <taxon>Bacillales</taxon>
        <taxon>Bacillaceae</taxon>
        <taxon>Oceanobacillus</taxon>
    </lineage>
</organism>
<dbReference type="PANTHER" id="PTHR43537:SF41">
    <property type="entry name" value="TRANSCRIPTIONAL REGULATORY PROTEIN"/>
    <property type="match status" value="1"/>
</dbReference>
<comment type="caution">
    <text evidence="5">The sequence shown here is derived from an EMBL/GenBank/DDBJ whole genome shotgun (WGS) entry which is preliminary data.</text>
</comment>
<dbReference type="InterPro" id="IPR036390">
    <property type="entry name" value="WH_DNA-bd_sf"/>
</dbReference>
<dbReference type="RefSeq" id="WP_121203463.1">
    <property type="nucleotide sequence ID" value="NZ_RBZP01000002.1"/>
</dbReference>
<dbReference type="EMBL" id="RBZP01000002">
    <property type="protein sequence ID" value="RKQ35792.1"/>
    <property type="molecule type" value="Genomic_DNA"/>
</dbReference>
<dbReference type="InterPro" id="IPR036388">
    <property type="entry name" value="WH-like_DNA-bd_sf"/>
</dbReference>
<dbReference type="InterPro" id="IPR008920">
    <property type="entry name" value="TF_FadR/GntR_C"/>
</dbReference>
<sequence>MTEKLDLKIGEREMLHNRVCSVLRRAILKGDFRPGEKLVQTELADLIGVSRMPVREALRTLELEGLVVIEPHKGAVVRSISKEDIKEIYELRALLEPEALTKGIGNFTKEEINKLEEFHQGMIETNSRDHFVELNIQFHQLLINKCNRPRLLGIIGTISNGFPHDTPQIIPGQIEKSIQEHEQILNAIKNRETETAATCLSEHIRRSGEELIQSMENHEFQ</sequence>
<dbReference type="SUPFAM" id="SSF46785">
    <property type="entry name" value="Winged helix' DNA-binding domain"/>
    <property type="match status" value="1"/>
</dbReference>
<keyword evidence="3" id="KW-0804">Transcription</keyword>
<evidence type="ECO:0000313" key="5">
    <source>
        <dbReference type="EMBL" id="RKQ35792.1"/>
    </source>
</evidence>
<dbReference type="SMART" id="SM00345">
    <property type="entry name" value="HTH_GNTR"/>
    <property type="match status" value="1"/>
</dbReference>
<accession>A0A495A7M4</accession>
<dbReference type="Gene3D" id="1.10.10.10">
    <property type="entry name" value="Winged helix-like DNA-binding domain superfamily/Winged helix DNA-binding domain"/>
    <property type="match status" value="1"/>
</dbReference>
<keyword evidence="6" id="KW-1185">Reference proteome</keyword>
<dbReference type="PROSITE" id="PS50949">
    <property type="entry name" value="HTH_GNTR"/>
    <property type="match status" value="1"/>
</dbReference>
<feature type="domain" description="HTH gntR-type" evidence="4">
    <location>
        <begin position="13"/>
        <end position="80"/>
    </location>
</feature>
<evidence type="ECO:0000256" key="3">
    <source>
        <dbReference type="ARBA" id="ARBA00023163"/>
    </source>
</evidence>
<dbReference type="PRINTS" id="PR00035">
    <property type="entry name" value="HTHGNTR"/>
</dbReference>
<dbReference type="SUPFAM" id="SSF48008">
    <property type="entry name" value="GntR ligand-binding domain-like"/>
    <property type="match status" value="1"/>
</dbReference>
<dbReference type="Proteomes" id="UP000269301">
    <property type="component" value="Unassembled WGS sequence"/>
</dbReference>
<reference evidence="5 6" key="1">
    <citation type="journal article" date="2016" name="Int. J. Syst. Evol. Microbiol.">
        <title>Oceanobacillus halophilus sp. nov., a novel moderately halophilic bacterium from a hypersaline lake.</title>
        <authorList>
            <person name="Amoozegar M.A."/>
            <person name="Bagheri M."/>
            <person name="Makhdoumi A."/>
            <person name="Nikou M.M."/>
            <person name="Fazeli S.A.S."/>
            <person name="Schumann P."/>
            <person name="Sproer C."/>
            <person name="Sanchez-Porro C."/>
            <person name="Ventosa A."/>
        </authorList>
    </citation>
    <scope>NUCLEOTIDE SEQUENCE [LARGE SCALE GENOMIC DNA]</scope>
    <source>
        <strain evidence="5 6">DSM 23996</strain>
    </source>
</reference>
<dbReference type="Pfam" id="PF07729">
    <property type="entry name" value="FCD"/>
    <property type="match status" value="1"/>
</dbReference>
<dbReference type="CDD" id="cd07377">
    <property type="entry name" value="WHTH_GntR"/>
    <property type="match status" value="1"/>
</dbReference>
<evidence type="ECO:0000313" key="6">
    <source>
        <dbReference type="Proteomes" id="UP000269301"/>
    </source>
</evidence>
<dbReference type="AlphaFoldDB" id="A0A495A7M4"/>
<dbReference type="InterPro" id="IPR000524">
    <property type="entry name" value="Tscrpt_reg_HTH_GntR"/>
</dbReference>
<dbReference type="Pfam" id="PF00392">
    <property type="entry name" value="GntR"/>
    <property type="match status" value="1"/>
</dbReference>
<evidence type="ECO:0000256" key="2">
    <source>
        <dbReference type="ARBA" id="ARBA00023125"/>
    </source>
</evidence>
<gene>
    <name evidence="5" type="ORF">D8M06_05910</name>
</gene>
<keyword evidence="1" id="KW-0805">Transcription regulation</keyword>
<dbReference type="OrthoDB" id="2592645at2"/>
<dbReference type="SMART" id="SM00895">
    <property type="entry name" value="FCD"/>
    <property type="match status" value="1"/>
</dbReference>